<evidence type="ECO:0000256" key="5">
    <source>
        <dbReference type="SAM" id="SignalP"/>
    </source>
</evidence>
<sequence length="789" mass="86545">MKFGLTMWRMSAATVACCAALCCAADAAAQTRKKHTTAAKSSASHPPHAAASSHKSSAHAQPRSSHKAAPSRAAAHGKHYTKAPAVAATAESRRLSSAFTASSQLRPMAQQLAATRSAAAYSGVRSYAASHTGEASAAAYIALGHAAQLDHNYSDAQRAYAQAAASGDALDDYADYLGAQSALQAGHANDAIQILSGFTQKHPNSLFVPNVPTALANAYLANNDAADAIRVLSAVQGTPAANKVDFRSTLARANQMRGNTAEAARLYRGIYLGDPIAPEAQTARTQLQAMNVPLTAAESKQHADALYNAKQYTLAAQEYRALQKNDASLSQADRDALEIYAAVCDLRLKRLSHSDVSHLPVTGDDSAALKLYLDSELARNDNDFAQHDIIVSQLEQQYPHSRWLEEALYSGGNMYLVKGDMANAESNYERLVDRFPRSTYAPSSHWHAAWLSYRLRRFSDAARLMDEQIQRYPAGSEVPGALYWRARLYEDVEHNLGQAENYYQALSASYINSYYAMLGRQRLAVIQSQAQSVPPPAALAGIHPVEGYRLTADLPENDVHLIKARLLANASLNEYIRPELQLGDPNNEWSAFAEAQIYQSFGENTRALQAMKRAKIPFFSLPVSNVPMEYWQIVFPRPYWSQLTADAQEQGVDPYLVAALIRQESEFNPGAVSHANAYGLMQLIPSTGKAIAKRRGMRHFQTSMLLDPSTNLALGVEDLHNSIAKYGGQVEYALASYNAGDTPIRRWINMGGYKDIPEWVESIPYTETREYVQAIIRNREMYRAIYSGR</sequence>
<dbReference type="Gene3D" id="1.10.530.10">
    <property type="match status" value="1"/>
</dbReference>
<dbReference type="InterPro" id="IPR039565">
    <property type="entry name" value="BamD-like"/>
</dbReference>
<evidence type="ECO:0000259" key="7">
    <source>
        <dbReference type="Pfam" id="PF13525"/>
    </source>
</evidence>
<comment type="caution">
    <text evidence="8">The sequence shown here is derived from an EMBL/GenBank/DDBJ whole genome shotgun (WGS) entry which is preliminary data.</text>
</comment>
<dbReference type="Pfam" id="PF01464">
    <property type="entry name" value="SLT"/>
    <property type="match status" value="1"/>
</dbReference>
<comment type="similarity">
    <text evidence="1">Belongs to the transglycosylase Slt family.</text>
</comment>
<keyword evidence="9" id="KW-1185">Reference proteome</keyword>
<dbReference type="InterPro" id="IPR011990">
    <property type="entry name" value="TPR-like_helical_dom_sf"/>
</dbReference>
<feature type="chain" id="PRO_5045299497" evidence="5">
    <location>
        <begin position="28"/>
        <end position="789"/>
    </location>
</feature>
<feature type="compositionally biased region" description="Low complexity" evidence="4">
    <location>
        <begin position="38"/>
        <end position="60"/>
    </location>
</feature>
<feature type="domain" description="Outer membrane lipoprotein BamD-like" evidence="7">
    <location>
        <begin position="406"/>
        <end position="524"/>
    </location>
</feature>
<organism evidence="8 9">
    <name type="scientific">Granulicella cerasi</name>
    <dbReference type="NCBI Taxonomy" id="741063"/>
    <lineage>
        <taxon>Bacteria</taxon>
        <taxon>Pseudomonadati</taxon>
        <taxon>Acidobacteriota</taxon>
        <taxon>Terriglobia</taxon>
        <taxon>Terriglobales</taxon>
        <taxon>Acidobacteriaceae</taxon>
        <taxon>Granulicella</taxon>
    </lineage>
</organism>
<dbReference type="PROSITE" id="PS50005">
    <property type="entry name" value="TPR"/>
    <property type="match status" value="1"/>
</dbReference>
<gene>
    <name evidence="8" type="ORF">ACFQBQ_02000</name>
</gene>
<accession>A0ABW1Z4P0</accession>
<dbReference type="InterPro" id="IPR008939">
    <property type="entry name" value="Lytic_TGlycosylase_superhlx_U"/>
</dbReference>
<name>A0ABW1Z4P0_9BACT</name>
<dbReference type="InterPro" id="IPR008258">
    <property type="entry name" value="Transglycosylase_SLT_dom_1"/>
</dbReference>
<feature type="signal peptide" evidence="5">
    <location>
        <begin position="1"/>
        <end position="27"/>
    </location>
</feature>
<dbReference type="InterPro" id="IPR000189">
    <property type="entry name" value="Transglyc_AS"/>
</dbReference>
<dbReference type="InterPro" id="IPR019734">
    <property type="entry name" value="TPR_rpt"/>
</dbReference>
<dbReference type="RefSeq" id="WP_263372319.1">
    <property type="nucleotide sequence ID" value="NZ_JAGSYD010000004.1"/>
</dbReference>
<evidence type="ECO:0000313" key="9">
    <source>
        <dbReference type="Proteomes" id="UP001596391"/>
    </source>
</evidence>
<dbReference type="PROSITE" id="PS00922">
    <property type="entry name" value="TRANSGLYCOSYLASE"/>
    <property type="match status" value="1"/>
</dbReference>
<dbReference type="Pfam" id="PF13525">
    <property type="entry name" value="YfiO"/>
    <property type="match status" value="1"/>
</dbReference>
<evidence type="ECO:0000256" key="4">
    <source>
        <dbReference type="SAM" id="MobiDB-lite"/>
    </source>
</evidence>
<dbReference type="PANTHER" id="PTHR37423">
    <property type="entry name" value="SOLUBLE LYTIC MUREIN TRANSGLYCOSYLASE-RELATED"/>
    <property type="match status" value="1"/>
</dbReference>
<protein>
    <submittedName>
        <fullName evidence="8">Transglycosylase SLT domain-containing protein</fullName>
    </submittedName>
</protein>
<keyword evidence="3" id="KW-0802">TPR repeat</keyword>
<keyword evidence="2 5" id="KW-0732">Signal</keyword>
<feature type="domain" description="Transglycosylase SLT" evidence="6">
    <location>
        <begin position="646"/>
        <end position="755"/>
    </location>
</feature>
<evidence type="ECO:0000313" key="8">
    <source>
        <dbReference type="EMBL" id="MFC6644384.1"/>
    </source>
</evidence>
<dbReference type="Gene3D" id="1.25.40.10">
    <property type="entry name" value="Tetratricopeptide repeat domain"/>
    <property type="match status" value="2"/>
</dbReference>
<evidence type="ECO:0000256" key="2">
    <source>
        <dbReference type="ARBA" id="ARBA00022729"/>
    </source>
</evidence>
<dbReference type="EMBL" id="JBHSWI010000001">
    <property type="protein sequence ID" value="MFC6644384.1"/>
    <property type="molecule type" value="Genomic_DNA"/>
</dbReference>
<dbReference type="CDD" id="cd13401">
    <property type="entry name" value="Slt70-like"/>
    <property type="match status" value="1"/>
</dbReference>
<reference evidence="9" key="1">
    <citation type="journal article" date="2019" name="Int. J. Syst. Evol. Microbiol.">
        <title>The Global Catalogue of Microorganisms (GCM) 10K type strain sequencing project: providing services to taxonomists for standard genome sequencing and annotation.</title>
        <authorList>
            <consortium name="The Broad Institute Genomics Platform"/>
            <consortium name="The Broad Institute Genome Sequencing Center for Infectious Disease"/>
            <person name="Wu L."/>
            <person name="Ma J."/>
        </authorList>
    </citation>
    <scope>NUCLEOTIDE SEQUENCE [LARGE SCALE GENOMIC DNA]</scope>
    <source>
        <strain evidence="9">CGMCC 1.16026</strain>
    </source>
</reference>
<feature type="repeat" description="TPR" evidence="3">
    <location>
        <begin position="405"/>
        <end position="438"/>
    </location>
</feature>
<proteinExistence type="inferred from homology"/>
<dbReference type="Proteomes" id="UP001596391">
    <property type="component" value="Unassembled WGS sequence"/>
</dbReference>
<evidence type="ECO:0000256" key="1">
    <source>
        <dbReference type="ARBA" id="ARBA00007734"/>
    </source>
</evidence>
<feature type="region of interest" description="Disordered" evidence="4">
    <location>
        <begin position="36"/>
        <end position="86"/>
    </location>
</feature>
<dbReference type="InterPro" id="IPR023346">
    <property type="entry name" value="Lysozyme-like_dom_sf"/>
</dbReference>
<evidence type="ECO:0000259" key="6">
    <source>
        <dbReference type="Pfam" id="PF01464"/>
    </source>
</evidence>
<dbReference type="SUPFAM" id="SSF53955">
    <property type="entry name" value="Lysozyme-like"/>
    <property type="match status" value="1"/>
</dbReference>
<dbReference type="PANTHER" id="PTHR37423:SF2">
    <property type="entry name" value="MEMBRANE-BOUND LYTIC MUREIN TRANSGLYCOSYLASE C"/>
    <property type="match status" value="1"/>
</dbReference>
<evidence type="ECO:0000256" key="3">
    <source>
        <dbReference type="PROSITE-ProRule" id="PRU00339"/>
    </source>
</evidence>
<dbReference type="SUPFAM" id="SSF48435">
    <property type="entry name" value="Bacterial muramidases"/>
    <property type="match status" value="1"/>
</dbReference>